<dbReference type="PANTHER" id="PTHR24056:SF548">
    <property type="entry name" value="CYCLIN-DEPENDENT KINASE A-1"/>
    <property type="match status" value="1"/>
</dbReference>
<dbReference type="GO" id="GO:0000307">
    <property type="term" value="C:cyclin-dependent protein kinase holoenzyme complex"/>
    <property type="evidence" value="ECO:0007669"/>
    <property type="project" value="TreeGrafter"/>
</dbReference>
<accession>A0A803N5U0</accession>
<keyword evidence="3" id="KW-0723">Serine/threonine-protein kinase</keyword>
<dbReference type="GO" id="GO:0005737">
    <property type="term" value="C:cytoplasm"/>
    <property type="evidence" value="ECO:0007669"/>
    <property type="project" value="TreeGrafter"/>
</dbReference>
<dbReference type="Gene3D" id="3.30.200.20">
    <property type="entry name" value="Phosphorylase Kinase, domain 1"/>
    <property type="match status" value="1"/>
</dbReference>
<evidence type="ECO:0000313" key="17">
    <source>
        <dbReference type="Proteomes" id="UP000596660"/>
    </source>
</evidence>
<dbReference type="GO" id="GO:0005524">
    <property type="term" value="F:ATP binding"/>
    <property type="evidence" value="ECO:0007669"/>
    <property type="project" value="UniProtKB-UniRule"/>
</dbReference>
<dbReference type="PROSITE" id="PS00109">
    <property type="entry name" value="PROTEIN_KINASE_TYR"/>
    <property type="match status" value="1"/>
</dbReference>
<dbReference type="OMA" id="YMEINLA"/>
<dbReference type="Gene3D" id="1.10.510.10">
    <property type="entry name" value="Transferase(Phosphotransferase) domain 1"/>
    <property type="match status" value="1"/>
</dbReference>
<dbReference type="SUPFAM" id="SSF56112">
    <property type="entry name" value="Protein kinase-like (PK-like)"/>
    <property type="match status" value="1"/>
</dbReference>
<evidence type="ECO:0000313" key="16">
    <source>
        <dbReference type="EnsemblPlants" id="AUR62040963-RA:cds"/>
    </source>
</evidence>
<comment type="catalytic activity">
    <reaction evidence="12">
        <text>L-threonyl-[protein] + ATP = O-phospho-L-threonyl-[protein] + ADP + H(+)</text>
        <dbReference type="Rhea" id="RHEA:46608"/>
        <dbReference type="Rhea" id="RHEA-COMP:11060"/>
        <dbReference type="Rhea" id="RHEA-COMP:11605"/>
        <dbReference type="ChEBI" id="CHEBI:15378"/>
        <dbReference type="ChEBI" id="CHEBI:30013"/>
        <dbReference type="ChEBI" id="CHEBI:30616"/>
        <dbReference type="ChEBI" id="CHEBI:61977"/>
        <dbReference type="ChEBI" id="CHEBI:456216"/>
        <dbReference type="EC" id="2.7.11.22"/>
    </reaction>
</comment>
<evidence type="ECO:0000256" key="14">
    <source>
        <dbReference type="PROSITE-ProRule" id="PRU10141"/>
    </source>
</evidence>
<evidence type="ECO:0000256" key="6">
    <source>
        <dbReference type="ARBA" id="ARBA00022679"/>
    </source>
</evidence>
<dbReference type="GO" id="GO:0051445">
    <property type="term" value="P:regulation of meiotic cell cycle"/>
    <property type="evidence" value="ECO:0007669"/>
    <property type="project" value="TreeGrafter"/>
</dbReference>
<evidence type="ECO:0000256" key="10">
    <source>
        <dbReference type="ARBA" id="ARBA00022840"/>
    </source>
</evidence>
<dbReference type="Pfam" id="PF00069">
    <property type="entry name" value="Pkinase"/>
    <property type="match status" value="1"/>
</dbReference>
<dbReference type="Proteomes" id="UP000596660">
    <property type="component" value="Unplaced"/>
</dbReference>
<evidence type="ECO:0000259" key="15">
    <source>
        <dbReference type="PROSITE" id="PS50011"/>
    </source>
</evidence>
<protein>
    <recommendedName>
        <fullName evidence="2">cyclin-dependent kinase</fullName>
        <ecNumber evidence="2">2.7.11.22</ecNumber>
    </recommendedName>
</protein>
<dbReference type="InterPro" id="IPR008266">
    <property type="entry name" value="Tyr_kinase_AS"/>
</dbReference>
<dbReference type="GO" id="GO:0010389">
    <property type="term" value="P:regulation of G2/M transition of mitotic cell cycle"/>
    <property type="evidence" value="ECO:0007669"/>
    <property type="project" value="TreeGrafter"/>
</dbReference>
<evidence type="ECO:0000256" key="1">
    <source>
        <dbReference type="ARBA" id="ARBA00006485"/>
    </source>
</evidence>
<evidence type="ECO:0000256" key="4">
    <source>
        <dbReference type="ARBA" id="ARBA00022553"/>
    </source>
</evidence>
<dbReference type="Gramene" id="AUR62040963-RA">
    <property type="protein sequence ID" value="AUR62040963-RA:cds"/>
    <property type="gene ID" value="AUR62040963"/>
</dbReference>
<dbReference type="PROSITE" id="PS00107">
    <property type="entry name" value="PROTEIN_KINASE_ATP"/>
    <property type="match status" value="1"/>
</dbReference>
<keyword evidence="10 14" id="KW-0067">ATP-binding</keyword>
<dbReference type="EC" id="2.7.11.22" evidence="2"/>
<evidence type="ECO:0000256" key="13">
    <source>
        <dbReference type="ARBA" id="ARBA00048367"/>
    </source>
</evidence>
<dbReference type="EnsemblPlants" id="AUR62040963-RA">
    <property type="protein sequence ID" value="AUR62040963-RA:cds"/>
    <property type="gene ID" value="AUR62040963"/>
</dbReference>
<dbReference type="InterPro" id="IPR017441">
    <property type="entry name" value="Protein_kinase_ATP_BS"/>
</dbReference>
<dbReference type="GO" id="GO:0030332">
    <property type="term" value="F:cyclin binding"/>
    <property type="evidence" value="ECO:0007669"/>
    <property type="project" value="TreeGrafter"/>
</dbReference>
<name>A0A803N5U0_CHEQI</name>
<feature type="binding site" evidence="14">
    <location>
        <position position="32"/>
    </location>
    <ligand>
        <name>ATP</name>
        <dbReference type="ChEBI" id="CHEBI:30616"/>
    </ligand>
</feature>
<dbReference type="InterPro" id="IPR050108">
    <property type="entry name" value="CDK"/>
</dbReference>
<reference evidence="16" key="1">
    <citation type="journal article" date="2017" name="Nature">
        <title>The genome of Chenopodium quinoa.</title>
        <authorList>
            <person name="Jarvis D.E."/>
            <person name="Ho Y.S."/>
            <person name="Lightfoot D.J."/>
            <person name="Schmoeckel S.M."/>
            <person name="Li B."/>
            <person name="Borm T.J.A."/>
            <person name="Ohyanagi H."/>
            <person name="Mineta K."/>
            <person name="Michell C.T."/>
            <person name="Saber N."/>
            <person name="Kharbatia N.M."/>
            <person name="Rupper R.R."/>
            <person name="Sharp A.R."/>
            <person name="Dally N."/>
            <person name="Boughton B.A."/>
            <person name="Woo Y.H."/>
            <person name="Gao G."/>
            <person name="Schijlen E.G.W.M."/>
            <person name="Guo X."/>
            <person name="Momin A.A."/>
            <person name="Negrao S."/>
            <person name="Al-Babili S."/>
            <person name="Gehring C."/>
            <person name="Roessner U."/>
            <person name="Jung C."/>
            <person name="Murphy K."/>
            <person name="Arold S.T."/>
            <person name="Gojobori T."/>
            <person name="van der Linden C.G."/>
            <person name="van Loo E.N."/>
            <person name="Jellen E.N."/>
            <person name="Maughan P.J."/>
            <person name="Tester M."/>
        </authorList>
    </citation>
    <scope>NUCLEOTIDE SEQUENCE [LARGE SCALE GENOMIC DNA]</scope>
    <source>
        <strain evidence="16">cv. PI 614886</strain>
    </source>
</reference>
<evidence type="ECO:0000256" key="8">
    <source>
        <dbReference type="ARBA" id="ARBA00022776"/>
    </source>
</evidence>
<comment type="similarity">
    <text evidence="1">Belongs to the protein kinase superfamily. CMGC Ser/Thr protein kinase family. CDC2/CDKX subfamily.</text>
</comment>
<reference evidence="16" key="2">
    <citation type="submission" date="2021-03" db="UniProtKB">
        <authorList>
            <consortium name="EnsemblPlants"/>
        </authorList>
    </citation>
    <scope>IDENTIFICATION</scope>
</reference>
<dbReference type="InterPro" id="IPR000719">
    <property type="entry name" value="Prot_kinase_dom"/>
</dbReference>
<dbReference type="GO" id="GO:0000082">
    <property type="term" value="P:G1/S transition of mitotic cell cycle"/>
    <property type="evidence" value="ECO:0007669"/>
    <property type="project" value="TreeGrafter"/>
</dbReference>
<organism evidence="16 17">
    <name type="scientific">Chenopodium quinoa</name>
    <name type="common">Quinoa</name>
    <dbReference type="NCBI Taxonomy" id="63459"/>
    <lineage>
        <taxon>Eukaryota</taxon>
        <taxon>Viridiplantae</taxon>
        <taxon>Streptophyta</taxon>
        <taxon>Embryophyta</taxon>
        <taxon>Tracheophyta</taxon>
        <taxon>Spermatophyta</taxon>
        <taxon>Magnoliopsida</taxon>
        <taxon>eudicotyledons</taxon>
        <taxon>Gunneridae</taxon>
        <taxon>Pentapetalae</taxon>
        <taxon>Caryophyllales</taxon>
        <taxon>Chenopodiaceae</taxon>
        <taxon>Chenopodioideae</taxon>
        <taxon>Atripliceae</taxon>
        <taxon>Chenopodium</taxon>
    </lineage>
</organism>
<dbReference type="GO" id="GO:0004693">
    <property type="term" value="F:cyclin-dependent protein serine/threonine kinase activity"/>
    <property type="evidence" value="ECO:0007669"/>
    <property type="project" value="UniProtKB-EC"/>
</dbReference>
<keyword evidence="8" id="KW-0498">Mitosis</keyword>
<dbReference type="GO" id="GO:0010468">
    <property type="term" value="P:regulation of gene expression"/>
    <property type="evidence" value="ECO:0007669"/>
    <property type="project" value="TreeGrafter"/>
</dbReference>
<evidence type="ECO:0000256" key="3">
    <source>
        <dbReference type="ARBA" id="ARBA00022527"/>
    </source>
</evidence>
<sequence length="275" mass="30991">MQYELIKKLGSGKFGDVYLCFNSELKCEVAVKIIELMNKFDSLPSDLLREISILKDSKHENILSSLLDVCVSGEKIYLIFEALDIELGDYIVEETPSMHMIKVCAVLYIVLYGILSGLKHLHENGIIHRDLCPTNILLDRDRKVKIADFGLARYSSDSHERYTHTDCTYEYTSPEQLLSAPYSFPIDIWAVGCIFAQMVKGGDTLLMYNRELAAVASISRVFGTPHEKTWPGGLAQEVLQLDSVGLDLLSKLLALDPQKRITAEDALKHPFFNDL</sequence>
<evidence type="ECO:0000256" key="12">
    <source>
        <dbReference type="ARBA" id="ARBA00047811"/>
    </source>
</evidence>
<dbReference type="AlphaFoldDB" id="A0A803N5U0"/>
<keyword evidence="17" id="KW-1185">Reference proteome</keyword>
<evidence type="ECO:0000256" key="9">
    <source>
        <dbReference type="ARBA" id="ARBA00022777"/>
    </source>
</evidence>
<dbReference type="PANTHER" id="PTHR24056">
    <property type="entry name" value="CELL DIVISION PROTEIN KINASE"/>
    <property type="match status" value="1"/>
</dbReference>
<proteinExistence type="inferred from homology"/>
<comment type="catalytic activity">
    <reaction evidence="13">
        <text>L-seryl-[protein] + ATP = O-phospho-L-seryl-[protein] + ADP + H(+)</text>
        <dbReference type="Rhea" id="RHEA:17989"/>
        <dbReference type="Rhea" id="RHEA-COMP:9863"/>
        <dbReference type="Rhea" id="RHEA-COMP:11604"/>
        <dbReference type="ChEBI" id="CHEBI:15378"/>
        <dbReference type="ChEBI" id="CHEBI:29999"/>
        <dbReference type="ChEBI" id="CHEBI:30616"/>
        <dbReference type="ChEBI" id="CHEBI:83421"/>
        <dbReference type="ChEBI" id="CHEBI:456216"/>
        <dbReference type="EC" id="2.7.11.22"/>
    </reaction>
</comment>
<dbReference type="GO" id="GO:0051301">
    <property type="term" value="P:cell division"/>
    <property type="evidence" value="ECO:0007669"/>
    <property type="project" value="UniProtKB-KW"/>
</dbReference>
<keyword evidence="7 14" id="KW-0547">Nucleotide-binding</keyword>
<dbReference type="InterPro" id="IPR011009">
    <property type="entry name" value="Kinase-like_dom_sf"/>
</dbReference>
<keyword evidence="9" id="KW-0418">Kinase</keyword>
<dbReference type="GO" id="GO:0005634">
    <property type="term" value="C:nucleus"/>
    <property type="evidence" value="ECO:0007669"/>
    <property type="project" value="TreeGrafter"/>
</dbReference>
<keyword evidence="4" id="KW-0597">Phosphoprotein</keyword>
<evidence type="ECO:0000256" key="7">
    <source>
        <dbReference type="ARBA" id="ARBA00022741"/>
    </source>
</evidence>
<evidence type="ECO:0000256" key="11">
    <source>
        <dbReference type="ARBA" id="ARBA00023306"/>
    </source>
</evidence>
<evidence type="ECO:0000256" key="5">
    <source>
        <dbReference type="ARBA" id="ARBA00022618"/>
    </source>
</evidence>
<keyword evidence="6" id="KW-0808">Transferase</keyword>
<keyword evidence="5" id="KW-0132">Cell division</keyword>
<feature type="domain" description="Protein kinase" evidence="15">
    <location>
        <begin position="3"/>
        <end position="272"/>
    </location>
</feature>
<keyword evidence="11" id="KW-0131">Cell cycle</keyword>
<dbReference type="GO" id="GO:0007165">
    <property type="term" value="P:signal transduction"/>
    <property type="evidence" value="ECO:0007669"/>
    <property type="project" value="TreeGrafter"/>
</dbReference>
<evidence type="ECO:0000256" key="2">
    <source>
        <dbReference type="ARBA" id="ARBA00012425"/>
    </source>
</evidence>
<dbReference type="PROSITE" id="PS50011">
    <property type="entry name" value="PROTEIN_KINASE_DOM"/>
    <property type="match status" value="1"/>
</dbReference>